<sequence length="147" mass="16724">MKRKLMLMGLLVLVTVFAYSQKKYEIGDTGPGGGIIYLVNDEEGYTYECSDILGETTWTQAKEDIKKYQGGGLSDWYLPDYIAAGWVYKNLKGSGLGKFGENTYWVNSERYANSGQAYVINFKDGDASKRHNKTNKFRYFAVRAFKM</sequence>
<protein>
    <recommendedName>
        <fullName evidence="2">DUF1566 domain-containing protein</fullName>
    </recommendedName>
</protein>
<proteinExistence type="predicted"/>
<organism evidence="1">
    <name type="scientific">uncultured bacterium contig00147</name>
    <dbReference type="NCBI Taxonomy" id="1181587"/>
    <lineage>
        <taxon>Bacteria</taxon>
        <taxon>environmental samples</taxon>
    </lineage>
</organism>
<name>A0A806KGE5_9BACT</name>
<reference evidence="1" key="1">
    <citation type="submission" date="2012-03" db="EMBL/GenBank/DDBJ databases">
        <title>Functional metagenomics reveals considerable lignocellulase gene clusters in the gut microbiome of a wood-feeding higher termite.</title>
        <authorList>
            <person name="Liu N."/>
        </authorList>
    </citation>
    <scope>NUCLEOTIDE SEQUENCE</scope>
</reference>
<evidence type="ECO:0008006" key="2">
    <source>
        <dbReference type="Google" id="ProtNLM"/>
    </source>
</evidence>
<dbReference type="EMBL" id="JQ844243">
    <property type="protein sequence ID" value="AGS53695.1"/>
    <property type="molecule type" value="Genomic_DNA"/>
</dbReference>
<accession>A0A806KGE5</accession>
<dbReference type="AlphaFoldDB" id="A0A806KGE5"/>
<evidence type="ECO:0000313" key="1">
    <source>
        <dbReference type="EMBL" id="AGS53695.1"/>
    </source>
</evidence>